<reference evidence="1 2" key="1">
    <citation type="journal article" date="2011" name="PLoS Pathog.">
        <title>Endophytic Life Strategies Decoded by Genome and Transcriptome Analyses of the Mutualistic Root Symbiont Piriformospora indica.</title>
        <authorList>
            <person name="Zuccaro A."/>
            <person name="Lahrmann U."/>
            <person name="Guldener U."/>
            <person name="Langen G."/>
            <person name="Pfiffi S."/>
            <person name="Biedenkopf D."/>
            <person name="Wong P."/>
            <person name="Samans B."/>
            <person name="Grimm C."/>
            <person name="Basiewicz M."/>
            <person name="Murat C."/>
            <person name="Martin F."/>
            <person name="Kogel K.H."/>
        </authorList>
    </citation>
    <scope>NUCLEOTIDE SEQUENCE [LARGE SCALE GENOMIC DNA]</scope>
    <source>
        <strain evidence="1 2">DSM 11827</strain>
    </source>
</reference>
<name>G4TSG9_SERID</name>
<proteinExistence type="predicted"/>
<gene>
    <name evidence="1" type="ORF">PIIN_08215</name>
</gene>
<sequence>MSTQEVSRGKLRSRMKADKCLWSDDIGFHRIQSSP</sequence>
<dbReference type="EMBL" id="CAFZ01000295">
    <property type="protein sequence ID" value="CCA74262.1"/>
    <property type="molecule type" value="Genomic_DNA"/>
</dbReference>
<evidence type="ECO:0000313" key="2">
    <source>
        <dbReference type="Proteomes" id="UP000007148"/>
    </source>
</evidence>
<protein>
    <submittedName>
        <fullName evidence="1">Uncharacterized protein</fullName>
    </submittedName>
</protein>
<dbReference type="AlphaFoldDB" id="G4TSG9"/>
<comment type="caution">
    <text evidence="1">The sequence shown here is derived from an EMBL/GenBank/DDBJ whole genome shotgun (WGS) entry which is preliminary data.</text>
</comment>
<accession>G4TSG9</accession>
<evidence type="ECO:0000313" key="1">
    <source>
        <dbReference type="EMBL" id="CCA74262.1"/>
    </source>
</evidence>
<organism evidence="1 2">
    <name type="scientific">Serendipita indica (strain DSM 11827)</name>
    <name type="common">Root endophyte fungus</name>
    <name type="synonym">Piriformospora indica</name>
    <dbReference type="NCBI Taxonomy" id="1109443"/>
    <lineage>
        <taxon>Eukaryota</taxon>
        <taxon>Fungi</taxon>
        <taxon>Dikarya</taxon>
        <taxon>Basidiomycota</taxon>
        <taxon>Agaricomycotina</taxon>
        <taxon>Agaricomycetes</taxon>
        <taxon>Sebacinales</taxon>
        <taxon>Serendipitaceae</taxon>
        <taxon>Serendipita</taxon>
    </lineage>
</organism>
<dbReference type="InParanoid" id="G4TSG9"/>
<dbReference type="HOGENOM" id="CLU_3368704_0_0_1"/>
<keyword evidence="2" id="KW-1185">Reference proteome</keyword>
<dbReference type="Proteomes" id="UP000007148">
    <property type="component" value="Unassembled WGS sequence"/>
</dbReference>